<dbReference type="Gene3D" id="3.20.20.10">
    <property type="entry name" value="Alanine racemase"/>
    <property type="match status" value="1"/>
</dbReference>
<feature type="region of interest" description="Disordered" evidence="11">
    <location>
        <begin position="1"/>
        <end position="28"/>
    </location>
</feature>
<comment type="cofactor">
    <cofactor evidence="2">
        <name>Mg(2+)</name>
        <dbReference type="ChEBI" id="CHEBI:18420"/>
    </cofactor>
</comment>
<dbReference type="GO" id="GO:0006527">
    <property type="term" value="P:L-arginine catabolic process"/>
    <property type="evidence" value="ECO:0007669"/>
    <property type="project" value="InterPro"/>
</dbReference>
<dbReference type="AlphaFoldDB" id="A0A0G1GTM1"/>
<feature type="domain" description="Orn/DAP/Arg decarboxylase 2 N-terminal" evidence="12">
    <location>
        <begin position="97"/>
        <end position="335"/>
    </location>
</feature>
<dbReference type="Gene3D" id="2.40.37.10">
    <property type="entry name" value="Lyase, Ornithine Decarboxylase, Chain A, domain 1"/>
    <property type="match status" value="1"/>
</dbReference>
<dbReference type="PRINTS" id="PR01180">
    <property type="entry name" value="ARGDCRBXLASE"/>
</dbReference>
<dbReference type="EC" id="4.1.1.19" evidence="4"/>
<dbReference type="InterPro" id="IPR022653">
    <property type="entry name" value="De-COase2_pyr-phos_BS"/>
</dbReference>
<dbReference type="GO" id="GO:0008295">
    <property type="term" value="P:spermidine biosynthetic process"/>
    <property type="evidence" value="ECO:0007669"/>
    <property type="project" value="UniProtKB-KW"/>
</dbReference>
<evidence type="ECO:0000256" key="10">
    <source>
        <dbReference type="PIRSR" id="PIRSR600183-50"/>
    </source>
</evidence>
<dbReference type="PANTHER" id="PTHR43295:SF9">
    <property type="entry name" value="BIOSYNTHETIC ARGININE DECARBOXYLASE"/>
    <property type="match status" value="1"/>
</dbReference>
<dbReference type="GO" id="GO:0033388">
    <property type="term" value="P:putrescine biosynthetic process from arginine"/>
    <property type="evidence" value="ECO:0007669"/>
    <property type="project" value="TreeGrafter"/>
</dbReference>
<evidence type="ECO:0000313" key="14">
    <source>
        <dbReference type="Proteomes" id="UP000033907"/>
    </source>
</evidence>
<comment type="caution">
    <text evidence="13">The sequence shown here is derived from an EMBL/GenBank/DDBJ whole genome shotgun (WGS) entry which is preliminary data.</text>
</comment>
<evidence type="ECO:0000256" key="4">
    <source>
        <dbReference type="ARBA" id="ARBA00012426"/>
    </source>
</evidence>
<gene>
    <name evidence="13" type="ORF">UV91_C0011G0028</name>
</gene>
<keyword evidence="5" id="KW-0210">Decarboxylase</keyword>
<dbReference type="EMBL" id="LCGH01000011">
    <property type="protein sequence ID" value="KKT10692.1"/>
    <property type="molecule type" value="Genomic_DNA"/>
</dbReference>
<proteinExistence type="inferred from homology"/>
<feature type="compositionally biased region" description="Basic and acidic residues" evidence="11">
    <location>
        <begin position="1"/>
        <end position="14"/>
    </location>
</feature>
<evidence type="ECO:0000256" key="3">
    <source>
        <dbReference type="ARBA" id="ARBA00008357"/>
    </source>
</evidence>
<feature type="modified residue" description="N6-(pyridoxal phosphate)lysine" evidence="10">
    <location>
        <position position="116"/>
    </location>
</feature>
<keyword evidence="6" id="KW-0460">Magnesium</keyword>
<feature type="compositionally biased region" description="Basic residues" evidence="11">
    <location>
        <begin position="15"/>
        <end position="28"/>
    </location>
</feature>
<keyword evidence="9" id="KW-0456">Lyase</keyword>
<dbReference type="InterPro" id="IPR000183">
    <property type="entry name" value="Orn/DAP/Arg_de-COase"/>
</dbReference>
<dbReference type="PANTHER" id="PTHR43295">
    <property type="entry name" value="ARGININE DECARBOXYLASE"/>
    <property type="match status" value="1"/>
</dbReference>
<comment type="similarity">
    <text evidence="3">Belongs to the Orn/Lys/Arg decarboxylase class-II family. SpeA subfamily.</text>
</comment>
<dbReference type="Pfam" id="PF02784">
    <property type="entry name" value="Orn_Arg_deC_N"/>
    <property type="match status" value="1"/>
</dbReference>
<accession>A0A0G1GTM1</accession>
<sequence>MILRKTQDHDERNRIMKKKKPKRRRKPGKNWKKFWKLGVDGWNTQFFDVNKEGELTANEGHHIYNLNDLALKYGTPLQVIFPFIIEDQLKDLIGYFQAYMKIYGYKGKFSYHYPMKVNQNKEFILPIISEGGNLEVTSINELWIVKKLWEGEKFNSKIRVFCNGPKTDQYLDLVEELRGKEMNIVPIIESSEEVEKLSKYKGDIGVRVNLEVKSDTHWDKKFDLFGLSEKDALDLAKIKNLKVMHYHVGSQIKSQKGILDAVKYAFGIYIKLQKTHSSLDTIDIGGGFGIPYERKKFYTAKGVSNKIVRMLKNLSDKAEIKHPNLAVEWGRYIVAPAQVTLYKVIYKKNILKANANSWYVIDGSFMNDLKDTWAIHQKWHIIPANNMHGSLKTTWLAGSTCDSDDKYTDGGNYVLMPKLHEDQSQFIAVLDTGAYQDGLSSHHCLLSAPLKIVAQDGMIKIFRKRENADSVGKLFGWTNGDHK</sequence>
<evidence type="ECO:0000256" key="11">
    <source>
        <dbReference type="SAM" id="MobiDB-lite"/>
    </source>
</evidence>
<dbReference type="PROSITE" id="PS00878">
    <property type="entry name" value="ODR_DC_2_1"/>
    <property type="match status" value="1"/>
</dbReference>
<evidence type="ECO:0000256" key="5">
    <source>
        <dbReference type="ARBA" id="ARBA00022793"/>
    </source>
</evidence>
<dbReference type="InterPro" id="IPR022644">
    <property type="entry name" value="De-COase2_N"/>
</dbReference>
<evidence type="ECO:0000256" key="1">
    <source>
        <dbReference type="ARBA" id="ARBA00001933"/>
    </source>
</evidence>
<evidence type="ECO:0000256" key="9">
    <source>
        <dbReference type="ARBA" id="ARBA00023239"/>
    </source>
</evidence>
<protein>
    <recommendedName>
        <fullName evidence="4">arginine decarboxylase</fullName>
        <ecNumber evidence="4">4.1.1.19</ecNumber>
    </recommendedName>
</protein>
<reference evidence="13 14" key="1">
    <citation type="journal article" date="2015" name="Nature">
        <title>rRNA introns, odd ribosomes, and small enigmatic genomes across a large radiation of phyla.</title>
        <authorList>
            <person name="Brown C.T."/>
            <person name="Hug L.A."/>
            <person name="Thomas B.C."/>
            <person name="Sharon I."/>
            <person name="Castelle C.J."/>
            <person name="Singh A."/>
            <person name="Wilkins M.J."/>
            <person name="Williams K.H."/>
            <person name="Banfield J.F."/>
        </authorList>
    </citation>
    <scope>NUCLEOTIDE SEQUENCE [LARGE SCALE GENOMIC DNA]</scope>
</reference>
<comment type="cofactor">
    <cofactor evidence="1 10">
        <name>pyridoxal 5'-phosphate</name>
        <dbReference type="ChEBI" id="CHEBI:597326"/>
    </cofactor>
</comment>
<dbReference type="GO" id="GO:0008792">
    <property type="term" value="F:arginine decarboxylase activity"/>
    <property type="evidence" value="ECO:0007669"/>
    <property type="project" value="UniProtKB-EC"/>
</dbReference>
<evidence type="ECO:0000256" key="8">
    <source>
        <dbReference type="ARBA" id="ARBA00023066"/>
    </source>
</evidence>
<keyword evidence="7 10" id="KW-0663">Pyridoxal phosphate</keyword>
<organism evidence="13 14">
    <name type="scientific">Candidatus Nomurabacteria bacterium GW2011_GWF2_43_24</name>
    <dbReference type="NCBI Taxonomy" id="1618778"/>
    <lineage>
        <taxon>Bacteria</taxon>
        <taxon>Candidatus Nomuraibacteriota</taxon>
    </lineage>
</organism>
<evidence type="ECO:0000313" key="13">
    <source>
        <dbReference type="EMBL" id="KKT10692.1"/>
    </source>
</evidence>
<keyword evidence="8" id="KW-0745">Spermidine biosynthesis</keyword>
<name>A0A0G1GTM1_9BACT</name>
<evidence type="ECO:0000259" key="12">
    <source>
        <dbReference type="Pfam" id="PF02784"/>
    </source>
</evidence>
<evidence type="ECO:0000256" key="2">
    <source>
        <dbReference type="ARBA" id="ARBA00001946"/>
    </source>
</evidence>
<evidence type="ECO:0000256" key="7">
    <source>
        <dbReference type="ARBA" id="ARBA00022898"/>
    </source>
</evidence>
<dbReference type="InterPro" id="IPR002985">
    <property type="entry name" value="Arg_decrbxlase"/>
</dbReference>
<dbReference type="PRINTS" id="PR01179">
    <property type="entry name" value="ODADCRBXLASE"/>
</dbReference>
<dbReference type="SUPFAM" id="SSF50621">
    <property type="entry name" value="Alanine racemase C-terminal domain-like"/>
    <property type="match status" value="1"/>
</dbReference>
<dbReference type="SUPFAM" id="SSF51419">
    <property type="entry name" value="PLP-binding barrel"/>
    <property type="match status" value="1"/>
</dbReference>
<dbReference type="Proteomes" id="UP000033907">
    <property type="component" value="Unassembled WGS sequence"/>
</dbReference>
<dbReference type="InterPro" id="IPR029066">
    <property type="entry name" value="PLP-binding_barrel"/>
</dbReference>
<dbReference type="InterPro" id="IPR009006">
    <property type="entry name" value="Ala_racemase/Decarboxylase_C"/>
</dbReference>
<evidence type="ECO:0000256" key="6">
    <source>
        <dbReference type="ARBA" id="ARBA00022842"/>
    </source>
</evidence>
<feature type="active site" description="Proton donor" evidence="10">
    <location>
        <position position="401"/>
    </location>
</feature>